<dbReference type="Proteomes" id="UP001589738">
    <property type="component" value="Unassembled WGS sequence"/>
</dbReference>
<dbReference type="EMBL" id="JBHLUU010000006">
    <property type="protein sequence ID" value="MFC0473909.1"/>
    <property type="molecule type" value="Genomic_DNA"/>
</dbReference>
<feature type="transmembrane region" description="Helical" evidence="2">
    <location>
        <begin position="17"/>
        <end position="36"/>
    </location>
</feature>
<name>A0ABV6KKV9_9BACI</name>
<organism evidence="3 4">
    <name type="scientific">Robertmurraya beringensis</name>
    <dbReference type="NCBI Taxonomy" id="641660"/>
    <lineage>
        <taxon>Bacteria</taxon>
        <taxon>Bacillati</taxon>
        <taxon>Bacillota</taxon>
        <taxon>Bacilli</taxon>
        <taxon>Bacillales</taxon>
        <taxon>Bacillaceae</taxon>
        <taxon>Robertmurraya</taxon>
    </lineage>
</organism>
<keyword evidence="2" id="KW-0812">Transmembrane</keyword>
<reference evidence="3 4" key="1">
    <citation type="submission" date="2024-09" db="EMBL/GenBank/DDBJ databases">
        <authorList>
            <person name="Sun Q."/>
            <person name="Mori K."/>
        </authorList>
    </citation>
    <scope>NUCLEOTIDE SEQUENCE [LARGE SCALE GENOMIC DNA]</scope>
    <source>
        <strain evidence="3 4">CGMCC 1.9126</strain>
    </source>
</reference>
<keyword evidence="1" id="KW-0175">Coiled coil</keyword>
<keyword evidence="4" id="KW-1185">Reference proteome</keyword>
<dbReference type="RefSeq" id="WP_340902268.1">
    <property type="nucleotide sequence ID" value="NZ_JBHLUU010000006.1"/>
</dbReference>
<sequence length="204" mass="23607">MMDTLKSIGHFLNSAKILVWVLFGLISLIGSIDKLFPNVFPEGIKALKSFKQSTTDNRFLLLLISFLEFLIYSIWKISSALFKITIATIQLIIVFLKKTLTPIIINANKKLETATEKIDKVSQKMEETTTKMEEDSTDSPKRGSVRKMRIYNVKLFFWKQKPCFPNAKQKKQGELIISLARITRWIHHVHVIYIFQGKQYSPQP</sequence>
<keyword evidence="2" id="KW-1133">Transmembrane helix</keyword>
<protein>
    <submittedName>
        <fullName evidence="3">Uncharacterized protein</fullName>
    </submittedName>
</protein>
<feature type="transmembrane region" description="Helical" evidence="2">
    <location>
        <begin position="57"/>
        <end position="75"/>
    </location>
</feature>
<keyword evidence="2" id="KW-0472">Membrane</keyword>
<evidence type="ECO:0000256" key="1">
    <source>
        <dbReference type="SAM" id="Coils"/>
    </source>
</evidence>
<comment type="caution">
    <text evidence="3">The sequence shown here is derived from an EMBL/GenBank/DDBJ whole genome shotgun (WGS) entry which is preliminary data.</text>
</comment>
<proteinExistence type="predicted"/>
<evidence type="ECO:0000313" key="4">
    <source>
        <dbReference type="Proteomes" id="UP001589738"/>
    </source>
</evidence>
<feature type="coiled-coil region" evidence="1">
    <location>
        <begin position="104"/>
        <end position="131"/>
    </location>
</feature>
<accession>A0ABV6KKV9</accession>
<gene>
    <name evidence="3" type="ORF">ACFFHF_00945</name>
</gene>
<evidence type="ECO:0000313" key="3">
    <source>
        <dbReference type="EMBL" id="MFC0473909.1"/>
    </source>
</evidence>
<evidence type="ECO:0000256" key="2">
    <source>
        <dbReference type="SAM" id="Phobius"/>
    </source>
</evidence>